<dbReference type="GO" id="GO:0085020">
    <property type="term" value="P:protein K6-linked ubiquitination"/>
    <property type="evidence" value="ECO:0007669"/>
    <property type="project" value="TreeGrafter"/>
</dbReference>
<protein>
    <submittedName>
        <fullName evidence="4">Uncharacterized protein</fullName>
    </submittedName>
</protein>
<evidence type="ECO:0000313" key="4">
    <source>
        <dbReference type="EMBL" id="RPB03779.1"/>
    </source>
</evidence>
<gene>
    <name evidence="4" type="ORF">L873DRAFT_1601904</name>
</gene>
<organism evidence="4 5">
    <name type="scientific">Choiromyces venosus 120613-1</name>
    <dbReference type="NCBI Taxonomy" id="1336337"/>
    <lineage>
        <taxon>Eukaryota</taxon>
        <taxon>Fungi</taxon>
        <taxon>Dikarya</taxon>
        <taxon>Ascomycota</taxon>
        <taxon>Pezizomycotina</taxon>
        <taxon>Pezizomycetes</taxon>
        <taxon>Pezizales</taxon>
        <taxon>Tuberaceae</taxon>
        <taxon>Choiromyces</taxon>
    </lineage>
</organism>
<proteinExistence type="predicted"/>
<sequence length="57" mass="5948">VKLLLKHGADPNLRAGYHETALQAAASAGNGEVVKILLQADADPNIEGGRLWTALQA</sequence>
<dbReference type="GO" id="GO:0004842">
    <property type="term" value="F:ubiquitin-protein transferase activity"/>
    <property type="evidence" value="ECO:0007669"/>
    <property type="project" value="TreeGrafter"/>
</dbReference>
<evidence type="ECO:0000313" key="5">
    <source>
        <dbReference type="Proteomes" id="UP000276215"/>
    </source>
</evidence>
<dbReference type="Pfam" id="PF12796">
    <property type="entry name" value="Ank_2"/>
    <property type="match status" value="1"/>
</dbReference>
<dbReference type="PANTHER" id="PTHR24171:SF8">
    <property type="entry name" value="BRCA1-ASSOCIATED RING DOMAIN PROTEIN 1"/>
    <property type="match status" value="1"/>
</dbReference>
<reference evidence="4 5" key="1">
    <citation type="journal article" date="2018" name="Nat. Ecol. Evol.">
        <title>Pezizomycetes genomes reveal the molecular basis of ectomycorrhizal truffle lifestyle.</title>
        <authorList>
            <person name="Murat C."/>
            <person name="Payen T."/>
            <person name="Noel B."/>
            <person name="Kuo A."/>
            <person name="Morin E."/>
            <person name="Chen J."/>
            <person name="Kohler A."/>
            <person name="Krizsan K."/>
            <person name="Balestrini R."/>
            <person name="Da Silva C."/>
            <person name="Montanini B."/>
            <person name="Hainaut M."/>
            <person name="Levati E."/>
            <person name="Barry K.W."/>
            <person name="Belfiori B."/>
            <person name="Cichocki N."/>
            <person name="Clum A."/>
            <person name="Dockter R.B."/>
            <person name="Fauchery L."/>
            <person name="Guy J."/>
            <person name="Iotti M."/>
            <person name="Le Tacon F."/>
            <person name="Lindquist E.A."/>
            <person name="Lipzen A."/>
            <person name="Malagnac F."/>
            <person name="Mello A."/>
            <person name="Molinier V."/>
            <person name="Miyauchi S."/>
            <person name="Poulain J."/>
            <person name="Riccioni C."/>
            <person name="Rubini A."/>
            <person name="Sitrit Y."/>
            <person name="Splivallo R."/>
            <person name="Traeger S."/>
            <person name="Wang M."/>
            <person name="Zifcakova L."/>
            <person name="Wipf D."/>
            <person name="Zambonelli A."/>
            <person name="Paolocci F."/>
            <person name="Nowrousian M."/>
            <person name="Ottonello S."/>
            <person name="Baldrian P."/>
            <person name="Spatafora J.W."/>
            <person name="Henrissat B."/>
            <person name="Nagy L.G."/>
            <person name="Aury J.M."/>
            <person name="Wincker P."/>
            <person name="Grigoriev I.V."/>
            <person name="Bonfante P."/>
            <person name="Martin F.M."/>
        </authorList>
    </citation>
    <scope>NUCLEOTIDE SEQUENCE [LARGE SCALE GENOMIC DNA]</scope>
    <source>
        <strain evidence="4 5">120613-1</strain>
    </source>
</reference>
<keyword evidence="2 3" id="KW-0040">ANK repeat</keyword>
<dbReference type="OrthoDB" id="4772757at2759"/>
<dbReference type="PROSITE" id="PS50088">
    <property type="entry name" value="ANK_REPEAT"/>
    <property type="match status" value="1"/>
</dbReference>
<dbReference type="InterPro" id="IPR002110">
    <property type="entry name" value="Ankyrin_rpt"/>
</dbReference>
<keyword evidence="5" id="KW-1185">Reference proteome</keyword>
<dbReference type="Proteomes" id="UP000276215">
    <property type="component" value="Unassembled WGS sequence"/>
</dbReference>
<feature type="non-terminal residue" evidence="4">
    <location>
        <position position="1"/>
    </location>
</feature>
<keyword evidence="1" id="KW-0677">Repeat</keyword>
<dbReference type="PROSITE" id="PS50297">
    <property type="entry name" value="ANK_REP_REGION"/>
    <property type="match status" value="1"/>
</dbReference>
<dbReference type="Gene3D" id="1.25.40.20">
    <property type="entry name" value="Ankyrin repeat-containing domain"/>
    <property type="match status" value="1"/>
</dbReference>
<feature type="non-terminal residue" evidence="4">
    <location>
        <position position="57"/>
    </location>
</feature>
<name>A0A3N4K335_9PEZI</name>
<evidence type="ECO:0000256" key="3">
    <source>
        <dbReference type="PROSITE-ProRule" id="PRU00023"/>
    </source>
</evidence>
<evidence type="ECO:0000256" key="1">
    <source>
        <dbReference type="ARBA" id="ARBA00022737"/>
    </source>
</evidence>
<dbReference type="EMBL" id="ML120361">
    <property type="protein sequence ID" value="RPB03779.1"/>
    <property type="molecule type" value="Genomic_DNA"/>
</dbReference>
<dbReference type="AlphaFoldDB" id="A0A3N4K335"/>
<dbReference type="STRING" id="1336337.A0A3N4K335"/>
<accession>A0A3N4K335</accession>
<evidence type="ECO:0000256" key="2">
    <source>
        <dbReference type="ARBA" id="ARBA00023043"/>
    </source>
</evidence>
<dbReference type="InterPro" id="IPR036770">
    <property type="entry name" value="Ankyrin_rpt-contain_sf"/>
</dbReference>
<dbReference type="PANTHER" id="PTHR24171">
    <property type="entry name" value="ANKYRIN REPEAT DOMAIN-CONTAINING PROTEIN 39-RELATED"/>
    <property type="match status" value="1"/>
</dbReference>
<dbReference type="SUPFAM" id="SSF48403">
    <property type="entry name" value="Ankyrin repeat"/>
    <property type="match status" value="1"/>
</dbReference>
<feature type="repeat" description="ANK" evidence="3">
    <location>
        <begin position="17"/>
        <end position="49"/>
    </location>
</feature>
<dbReference type="SMART" id="SM00248">
    <property type="entry name" value="ANK"/>
    <property type="match status" value="1"/>
</dbReference>